<accession>Q8PRT9</accession>
<gene>
    <name evidence="1" type="ordered locus">MM_3354</name>
</gene>
<evidence type="ECO:0008006" key="3">
    <source>
        <dbReference type="Google" id="ProtNLM"/>
    </source>
</evidence>
<dbReference type="GeneID" id="24838992"/>
<dbReference type="Proteomes" id="UP000000595">
    <property type="component" value="Chromosome"/>
</dbReference>
<dbReference type="RefSeq" id="WP_011035240.1">
    <property type="nucleotide sequence ID" value="NC_003901.1"/>
</dbReference>
<dbReference type="HOGENOM" id="CLU_140162_0_0_2"/>
<sequence length="132" mass="15017">MNLDLEAARSSQALMKDTINQQSNSVENLIAKTLGVLQENGVYACMLFLHSRNSSEKEIAKCIRNRLLETTKFVGKKLPEGENSIEILNDSEKILEFITDNICNDIDTLFLTKQLWEQILTYSRYGAKAKED</sequence>
<dbReference type="EMBL" id="AE008384">
    <property type="protein sequence ID" value="AAM33050.1"/>
    <property type="molecule type" value="Genomic_DNA"/>
</dbReference>
<evidence type="ECO:0000313" key="1">
    <source>
        <dbReference type="EMBL" id="AAM33050.1"/>
    </source>
</evidence>
<protein>
    <recommendedName>
        <fullName evidence="3">CRISPR type III-B/RAMP module-associated protein Cmr5</fullName>
    </recommendedName>
</protein>
<name>Q8PRT9_METMA</name>
<dbReference type="AlphaFoldDB" id="Q8PRT9"/>
<reference evidence="1 2" key="1">
    <citation type="journal article" date="2002" name="J. Mol. Microbiol. Biotechnol.">
        <title>The genome of Methanosarcina mazei: evidence for lateral gene transfer between Bacteria and Archaea.</title>
        <authorList>
            <person name="Deppenmeier U."/>
            <person name="Johann A."/>
            <person name="Hartsch T."/>
            <person name="Merkl R."/>
            <person name="Schmitz R.A."/>
            <person name="Martinez-Arias R."/>
            <person name="Henne A."/>
            <person name="Wiezer A."/>
            <person name="Baumer S."/>
            <person name="Jacobi C."/>
            <person name="Bruggemann H."/>
            <person name="Lienard T."/>
            <person name="Christmann A."/>
            <person name="Bomeke M."/>
            <person name="Steckel S."/>
            <person name="Bhattacharyya A."/>
            <person name="Lykidis A."/>
            <person name="Overbeek R."/>
            <person name="Klenk H.P."/>
            <person name="Gunsalus R.P."/>
            <person name="Fritz H.J."/>
            <person name="Gottschalk G."/>
        </authorList>
    </citation>
    <scope>NUCLEOTIDE SEQUENCE [LARGE SCALE GENOMIC DNA]</scope>
    <source>
        <strain evidence="2">ATCC BAA-159 / DSM 3647 / Goe1 / Go1 / JCM 11833 / OCM 88</strain>
    </source>
</reference>
<dbReference type="PATRIC" id="fig|192952.21.peg.3903"/>
<dbReference type="KEGG" id="mma:MM_3354"/>
<evidence type="ECO:0000313" key="2">
    <source>
        <dbReference type="Proteomes" id="UP000000595"/>
    </source>
</evidence>
<organism evidence="1 2">
    <name type="scientific">Methanosarcina mazei (strain ATCC BAA-159 / DSM 3647 / Goe1 / Go1 / JCM 11833 / OCM 88)</name>
    <name type="common">Methanosarcina frisia</name>
    <dbReference type="NCBI Taxonomy" id="192952"/>
    <lineage>
        <taxon>Archaea</taxon>
        <taxon>Methanobacteriati</taxon>
        <taxon>Methanobacteriota</taxon>
        <taxon>Stenosarchaea group</taxon>
        <taxon>Methanomicrobia</taxon>
        <taxon>Methanosarcinales</taxon>
        <taxon>Methanosarcinaceae</taxon>
        <taxon>Methanosarcina</taxon>
    </lineage>
</organism>
<proteinExistence type="predicted"/>
<dbReference type="eggNOG" id="arCOG04825">
    <property type="taxonomic scope" value="Archaea"/>
</dbReference>